<name>A0A3Q2ZBS7_KRYMA</name>
<dbReference type="GeneTree" id="ENSGT00390000006284"/>
<reference evidence="3" key="2">
    <citation type="submission" date="2025-09" db="UniProtKB">
        <authorList>
            <consortium name="Ensembl"/>
        </authorList>
    </citation>
    <scope>IDENTIFICATION</scope>
</reference>
<dbReference type="GeneID" id="108236407"/>
<evidence type="ECO:0000256" key="1">
    <source>
        <dbReference type="ARBA" id="ARBA00038085"/>
    </source>
</evidence>
<evidence type="ECO:0000313" key="3">
    <source>
        <dbReference type="Ensembl" id="ENSKMAP00000001091.1"/>
    </source>
</evidence>
<dbReference type="OMA" id="EALIPWS"/>
<dbReference type="RefSeq" id="XP_017272522.1">
    <property type="nucleotide sequence ID" value="XM_017417033.1"/>
</dbReference>
<keyword evidence="4" id="KW-1185">Reference proteome</keyword>
<keyword evidence="2" id="KW-0732">Signal</keyword>
<dbReference type="KEGG" id="kmr:108236407"/>
<dbReference type="Gene3D" id="2.60.40.1190">
    <property type="match status" value="1"/>
</dbReference>
<dbReference type="CTD" id="108236407"/>
<sequence length="222" mass="25235">MRVALGLQLLTLIHILLSCESLPFTKMEYAILNTWDSNSVDHDPIRIVFSDGKAGLKMEVFGPFFNDPAAPPGEPGLTFPGLWNYEVVESFFLDSRTENYLEVELCPHGQHLILLLSGVGNAFLQQLPMMFTTTITGDMWKGEALIPWTYFPPNVNKMNSYTIHGSGEARTYEALYPIPKEDIVEGQKPNFHRLEYFQNFSLQNIMGEDWVQPESDLWKGKA</sequence>
<feature type="signal peptide" evidence="2">
    <location>
        <begin position="1"/>
        <end position="21"/>
    </location>
</feature>
<protein>
    <submittedName>
        <fullName evidence="3">Chromosome 4 open reading frame 33</fullName>
    </submittedName>
</protein>
<dbReference type="Proteomes" id="UP000264800">
    <property type="component" value="Unplaced"/>
</dbReference>
<dbReference type="AlphaFoldDB" id="A0A3Q2ZBS7"/>
<comment type="similarity">
    <text evidence="1">Belongs to the UPF0462 family.</text>
</comment>
<dbReference type="PANTHER" id="PTHR31475:SF5">
    <property type="entry name" value="UPF0462 PROTEIN C4ORF33 HOMOLOG"/>
    <property type="match status" value="1"/>
</dbReference>
<dbReference type="Ensembl" id="ENSKMAT00000001126.1">
    <property type="protein sequence ID" value="ENSKMAP00000001091.1"/>
    <property type="gene ID" value="ENSKMAG00000000878.1"/>
</dbReference>
<evidence type="ECO:0000256" key="2">
    <source>
        <dbReference type="SAM" id="SignalP"/>
    </source>
</evidence>
<organism evidence="3 4">
    <name type="scientific">Kryptolebias marmoratus</name>
    <name type="common">Mangrove killifish</name>
    <name type="synonym">Rivulus marmoratus</name>
    <dbReference type="NCBI Taxonomy" id="37003"/>
    <lineage>
        <taxon>Eukaryota</taxon>
        <taxon>Metazoa</taxon>
        <taxon>Chordata</taxon>
        <taxon>Craniata</taxon>
        <taxon>Vertebrata</taxon>
        <taxon>Euteleostomi</taxon>
        <taxon>Actinopterygii</taxon>
        <taxon>Neopterygii</taxon>
        <taxon>Teleostei</taxon>
        <taxon>Neoteleostei</taxon>
        <taxon>Acanthomorphata</taxon>
        <taxon>Ovalentaria</taxon>
        <taxon>Atherinomorphae</taxon>
        <taxon>Cyprinodontiformes</taxon>
        <taxon>Rivulidae</taxon>
        <taxon>Kryptolebias</taxon>
    </lineage>
</organism>
<accession>A0A3Q2ZBS7</accession>
<dbReference type="PROSITE" id="PS51257">
    <property type="entry name" value="PROKAR_LIPOPROTEIN"/>
    <property type="match status" value="1"/>
</dbReference>
<feature type="chain" id="PRO_5018609531" evidence="2">
    <location>
        <begin position="22"/>
        <end position="222"/>
    </location>
</feature>
<dbReference type="OrthoDB" id="10056816at2759"/>
<reference evidence="3" key="1">
    <citation type="submission" date="2025-08" db="UniProtKB">
        <authorList>
            <consortium name="Ensembl"/>
        </authorList>
    </citation>
    <scope>IDENTIFICATION</scope>
</reference>
<proteinExistence type="inferred from homology"/>
<dbReference type="STRING" id="37003.ENSKMAP00000001091"/>
<evidence type="ECO:0000313" key="4">
    <source>
        <dbReference type="Proteomes" id="UP000264800"/>
    </source>
</evidence>
<dbReference type="PANTHER" id="PTHR31475">
    <property type="entry name" value="UPF0462 PROTEIN"/>
    <property type="match status" value="1"/>
</dbReference>